<dbReference type="PANTHER" id="PTHR34202:SF1">
    <property type="entry name" value="UPF0548 PROTEIN"/>
    <property type="match status" value="1"/>
</dbReference>
<evidence type="ECO:0000313" key="2">
    <source>
        <dbReference type="EMBL" id="MBW9109621.1"/>
    </source>
</evidence>
<proteinExistence type="predicted"/>
<sequence length="163" mass="18294">MSWTNPASAQWREHPEGFRRWETSTRLGDGPAVWDWASTEVLRWGVKTRSGFTVSPAAAVRTGDRPVIMAHPFGLSVREPVEVVAVVDASDRVGFAYRTLPGHPVTGEEAFVVHRDGDSVLLTIRSLTRPGRGHWRVMYPVLLLAQAVARRRYLRALRVRAAR</sequence>
<protein>
    <submittedName>
        <fullName evidence="2">DUF1990 domain-containing protein</fullName>
    </submittedName>
</protein>
<evidence type="ECO:0000313" key="3">
    <source>
        <dbReference type="Proteomes" id="UP000777440"/>
    </source>
</evidence>
<organism evidence="2 3">
    <name type="scientific">Microbacterium ureisolvens</name>
    <dbReference type="NCBI Taxonomy" id="2781186"/>
    <lineage>
        <taxon>Bacteria</taxon>
        <taxon>Bacillati</taxon>
        <taxon>Actinomycetota</taxon>
        <taxon>Actinomycetes</taxon>
        <taxon>Micrococcales</taxon>
        <taxon>Microbacteriaceae</taxon>
        <taxon>Microbacterium</taxon>
    </lineage>
</organism>
<evidence type="ECO:0000259" key="1">
    <source>
        <dbReference type="Pfam" id="PF09348"/>
    </source>
</evidence>
<dbReference type="Proteomes" id="UP000777440">
    <property type="component" value="Unassembled WGS sequence"/>
</dbReference>
<reference evidence="2 3" key="1">
    <citation type="journal article" date="2021" name="MBio">
        <title>Poor Competitiveness of Bradyrhizobium in Pigeon Pea Root Colonization in Indian Soils.</title>
        <authorList>
            <person name="Chalasani D."/>
            <person name="Basu A."/>
            <person name="Pullabhotla S.V.S.R.N."/>
            <person name="Jorrin B."/>
            <person name="Neal A.L."/>
            <person name="Poole P.S."/>
            <person name="Podile A.R."/>
            <person name="Tkacz A."/>
        </authorList>
    </citation>
    <scope>NUCLEOTIDE SEQUENCE [LARGE SCALE GENOMIC DNA]</scope>
    <source>
        <strain evidence="2 3">HU12</strain>
    </source>
</reference>
<keyword evidence="3" id="KW-1185">Reference proteome</keyword>
<comment type="caution">
    <text evidence="2">The sequence shown here is derived from an EMBL/GenBank/DDBJ whole genome shotgun (WGS) entry which is preliminary data.</text>
</comment>
<dbReference type="PANTHER" id="PTHR34202">
    <property type="entry name" value="UPF0548 PROTEIN"/>
    <property type="match status" value="1"/>
</dbReference>
<name>A0ABS7HYE8_9MICO</name>
<dbReference type="InterPro" id="IPR018960">
    <property type="entry name" value="DUF1990"/>
</dbReference>
<dbReference type="InterPro" id="IPR014457">
    <property type="entry name" value="UCP010260"/>
</dbReference>
<feature type="domain" description="DUF1990" evidence="1">
    <location>
        <begin position="12"/>
        <end position="156"/>
    </location>
</feature>
<accession>A0ABS7HYE8</accession>
<dbReference type="EMBL" id="JAEUAX010000003">
    <property type="protein sequence ID" value="MBW9109621.1"/>
    <property type="molecule type" value="Genomic_DNA"/>
</dbReference>
<gene>
    <name evidence="2" type="ORF">JNB61_07550</name>
</gene>
<dbReference type="PIRSF" id="PIRSF010260">
    <property type="entry name" value="UCP010260"/>
    <property type="match status" value="1"/>
</dbReference>
<dbReference type="Pfam" id="PF09348">
    <property type="entry name" value="DUF1990"/>
    <property type="match status" value="1"/>
</dbReference>